<evidence type="ECO:0000256" key="3">
    <source>
        <dbReference type="ARBA" id="ARBA00022837"/>
    </source>
</evidence>
<dbReference type="Proteomes" id="UP000037460">
    <property type="component" value="Unassembled WGS sequence"/>
</dbReference>
<evidence type="ECO:0000313" key="6">
    <source>
        <dbReference type="EMBL" id="KOO30076.1"/>
    </source>
</evidence>
<dbReference type="PANTHER" id="PTHR10891">
    <property type="entry name" value="EF-HAND CALCIUM-BINDING DOMAIN CONTAINING PROTEIN"/>
    <property type="match status" value="1"/>
</dbReference>
<dbReference type="AlphaFoldDB" id="A0A0M0JTR5"/>
<dbReference type="Gene3D" id="1.10.238.10">
    <property type="entry name" value="EF-hand"/>
    <property type="match status" value="4"/>
</dbReference>
<dbReference type="Pfam" id="PF13405">
    <property type="entry name" value="EF-hand_6"/>
    <property type="match status" value="1"/>
</dbReference>
<feature type="domain" description="EF-hand" evidence="5">
    <location>
        <begin position="122"/>
        <end position="157"/>
    </location>
</feature>
<feature type="domain" description="EF-hand" evidence="5">
    <location>
        <begin position="279"/>
        <end position="306"/>
    </location>
</feature>
<keyword evidence="2" id="KW-0677">Repeat</keyword>
<dbReference type="SMART" id="SM00054">
    <property type="entry name" value="EFh"/>
    <property type="match status" value="6"/>
</dbReference>
<evidence type="ECO:0000313" key="7">
    <source>
        <dbReference type="Proteomes" id="UP000037460"/>
    </source>
</evidence>
<proteinExistence type="predicted"/>
<reference evidence="7" key="1">
    <citation type="journal article" date="2015" name="PLoS Genet.">
        <title>Genome Sequence and Transcriptome Analyses of Chrysochromulina tobin: Metabolic Tools for Enhanced Algal Fitness in the Prominent Order Prymnesiales (Haptophyceae).</title>
        <authorList>
            <person name="Hovde B.T."/>
            <person name="Deodato C.R."/>
            <person name="Hunsperger H.M."/>
            <person name="Ryken S.A."/>
            <person name="Yost W."/>
            <person name="Jha R.K."/>
            <person name="Patterson J."/>
            <person name="Monnat R.J. Jr."/>
            <person name="Barlow S.B."/>
            <person name="Starkenburg S.R."/>
            <person name="Cattolico R.A."/>
        </authorList>
    </citation>
    <scope>NUCLEOTIDE SEQUENCE</scope>
    <source>
        <strain evidence="7">CCMP291</strain>
    </source>
</reference>
<dbReference type="InterPro" id="IPR011992">
    <property type="entry name" value="EF-hand-dom_pair"/>
</dbReference>
<evidence type="ECO:0000256" key="4">
    <source>
        <dbReference type="SAM" id="MobiDB-lite"/>
    </source>
</evidence>
<comment type="caution">
    <text evidence="6">The sequence shown here is derived from an EMBL/GenBank/DDBJ whole genome shotgun (WGS) entry which is preliminary data.</text>
</comment>
<dbReference type="Pfam" id="PF13499">
    <property type="entry name" value="EF-hand_7"/>
    <property type="match status" value="1"/>
</dbReference>
<feature type="domain" description="EF-hand" evidence="5">
    <location>
        <begin position="65"/>
        <end position="100"/>
    </location>
</feature>
<keyword evidence="3" id="KW-0106">Calcium</keyword>
<keyword evidence="1" id="KW-0479">Metal-binding</keyword>
<feature type="domain" description="EF-hand" evidence="5">
    <location>
        <begin position="199"/>
        <end position="234"/>
    </location>
</feature>
<dbReference type="PROSITE" id="PS00018">
    <property type="entry name" value="EF_HAND_1"/>
    <property type="match status" value="4"/>
</dbReference>
<dbReference type="OrthoDB" id="444540at2759"/>
<feature type="region of interest" description="Disordered" evidence="4">
    <location>
        <begin position="351"/>
        <end position="372"/>
    </location>
</feature>
<sequence>MSAFLVAHDRDHAHGKAISAVLARKLEGHIVQSREELERRLDEAIGVTDAANRPSLRALRHALKEKLERVVDILRRMDTDGNGTIDRAEFKEGIFGILGARSNCAGPDAPPMTELIANALRQSSNRLLDLFREWDADGDGDISRKEFHKAMPALGLEAPKADVDKLFDEWGGGDGTITYKEMSKVLKSKTKLKSHAIVWTRHDIDALFDVFDKDGDGAITYEELYAGLSVYRASRLYVDALLAGEPPPPPLPLAGWVAACEQAQAEKRRLKEIEADAPLIEALDTDGSGMISITEFLGLAEQMQIPRSDLRMSFRQHDLCNFGELSVRDVAAALKELRKRLADGRRASVEQRSLVTLPPQQGAAPGRRTRSM</sequence>
<dbReference type="InterPro" id="IPR039647">
    <property type="entry name" value="EF_hand_pair_protein_CML-like"/>
</dbReference>
<organism evidence="6 7">
    <name type="scientific">Chrysochromulina tobinii</name>
    <dbReference type="NCBI Taxonomy" id="1460289"/>
    <lineage>
        <taxon>Eukaryota</taxon>
        <taxon>Haptista</taxon>
        <taxon>Haptophyta</taxon>
        <taxon>Prymnesiophyceae</taxon>
        <taxon>Prymnesiales</taxon>
        <taxon>Chrysochromulinaceae</taxon>
        <taxon>Chrysochromulina</taxon>
    </lineage>
</organism>
<keyword evidence="7" id="KW-1185">Reference proteome</keyword>
<gene>
    <name evidence="6" type="ORF">Ctob_007644</name>
</gene>
<dbReference type="CDD" id="cd00051">
    <property type="entry name" value="EFh"/>
    <property type="match status" value="1"/>
</dbReference>
<dbReference type="PROSITE" id="PS50222">
    <property type="entry name" value="EF_HAND_2"/>
    <property type="match status" value="4"/>
</dbReference>
<evidence type="ECO:0000256" key="2">
    <source>
        <dbReference type="ARBA" id="ARBA00022737"/>
    </source>
</evidence>
<evidence type="ECO:0000259" key="5">
    <source>
        <dbReference type="PROSITE" id="PS50222"/>
    </source>
</evidence>
<accession>A0A0M0JTR5</accession>
<dbReference type="Pfam" id="PF13202">
    <property type="entry name" value="EF-hand_5"/>
    <property type="match status" value="2"/>
</dbReference>
<protein>
    <submittedName>
        <fullName evidence="6">Calmodulin-like protein 12-like protein</fullName>
    </submittedName>
</protein>
<evidence type="ECO:0000256" key="1">
    <source>
        <dbReference type="ARBA" id="ARBA00022723"/>
    </source>
</evidence>
<dbReference type="SUPFAM" id="SSF47473">
    <property type="entry name" value="EF-hand"/>
    <property type="match status" value="2"/>
</dbReference>
<dbReference type="GO" id="GO:0005509">
    <property type="term" value="F:calcium ion binding"/>
    <property type="evidence" value="ECO:0007669"/>
    <property type="project" value="InterPro"/>
</dbReference>
<dbReference type="InterPro" id="IPR018247">
    <property type="entry name" value="EF_Hand_1_Ca_BS"/>
</dbReference>
<dbReference type="EMBL" id="JWZX01002298">
    <property type="protein sequence ID" value="KOO30076.1"/>
    <property type="molecule type" value="Genomic_DNA"/>
</dbReference>
<name>A0A0M0JTR5_9EUKA</name>
<dbReference type="InterPro" id="IPR002048">
    <property type="entry name" value="EF_hand_dom"/>
</dbReference>